<proteinExistence type="predicted"/>
<accession>A0A5J5C2U4</accession>
<feature type="region of interest" description="Disordered" evidence="1">
    <location>
        <begin position="1"/>
        <end position="31"/>
    </location>
</feature>
<keyword evidence="3" id="KW-1185">Reference proteome</keyword>
<gene>
    <name evidence="2" type="ORF">F0562_000930</name>
</gene>
<organism evidence="2 3">
    <name type="scientific">Nyssa sinensis</name>
    <dbReference type="NCBI Taxonomy" id="561372"/>
    <lineage>
        <taxon>Eukaryota</taxon>
        <taxon>Viridiplantae</taxon>
        <taxon>Streptophyta</taxon>
        <taxon>Embryophyta</taxon>
        <taxon>Tracheophyta</taxon>
        <taxon>Spermatophyta</taxon>
        <taxon>Magnoliopsida</taxon>
        <taxon>eudicotyledons</taxon>
        <taxon>Gunneridae</taxon>
        <taxon>Pentapetalae</taxon>
        <taxon>asterids</taxon>
        <taxon>Cornales</taxon>
        <taxon>Nyssaceae</taxon>
        <taxon>Nyssa</taxon>
    </lineage>
</organism>
<sequence>MELPVAQRIARPSSKESPEIPQQSHRRPNLKSLRQTLDRANQLGSFRCFHYYRIKLIQVDAHRSFI</sequence>
<evidence type="ECO:0000313" key="3">
    <source>
        <dbReference type="Proteomes" id="UP000325577"/>
    </source>
</evidence>
<protein>
    <submittedName>
        <fullName evidence="2">Uncharacterized protein</fullName>
    </submittedName>
</protein>
<reference evidence="2 3" key="1">
    <citation type="submission" date="2019-09" db="EMBL/GenBank/DDBJ databases">
        <title>A chromosome-level genome assembly of the Chinese tupelo Nyssa sinensis.</title>
        <authorList>
            <person name="Yang X."/>
            <person name="Kang M."/>
            <person name="Yang Y."/>
            <person name="Xiong H."/>
            <person name="Wang M."/>
            <person name="Zhang Z."/>
            <person name="Wang Z."/>
            <person name="Wu H."/>
            <person name="Ma T."/>
            <person name="Liu J."/>
            <person name="Xi Z."/>
        </authorList>
    </citation>
    <scope>NUCLEOTIDE SEQUENCE [LARGE SCALE GENOMIC DNA]</scope>
    <source>
        <strain evidence="2">J267</strain>
        <tissue evidence="2">Leaf</tissue>
    </source>
</reference>
<evidence type="ECO:0000256" key="1">
    <source>
        <dbReference type="SAM" id="MobiDB-lite"/>
    </source>
</evidence>
<dbReference type="Proteomes" id="UP000325577">
    <property type="component" value="Linkage Group LG0"/>
</dbReference>
<name>A0A5J5C2U4_9ASTE</name>
<dbReference type="EMBL" id="CM018031">
    <property type="protein sequence ID" value="KAA8549246.1"/>
    <property type="molecule type" value="Genomic_DNA"/>
</dbReference>
<evidence type="ECO:0000313" key="2">
    <source>
        <dbReference type="EMBL" id="KAA8549246.1"/>
    </source>
</evidence>
<dbReference type="AlphaFoldDB" id="A0A5J5C2U4"/>